<dbReference type="InterPro" id="IPR025724">
    <property type="entry name" value="GAG-pre-integrase_dom"/>
</dbReference>
<dbReference type="InterPro" id="IPR036397">
    <property type="entry name" value="RNaseH_sf"/>
</dbReference>
<dbReference type="Gene3D" id="2.60.200.40">
    <property type="match status" value="1"/>
</dbReference>
<dbReference type="InterPro" id="IPR054722">
    <property type="entry name" value="PolX-like_BBD"/>
</dbReference>
<dbReference type="InterPro" id="IPR043502">
    <property type="entry name" value="DNA/RNA_pol_sf"/>
</dbReference>
<dbReference type="GO" id="GO:0016301">
    <property type="term" value="F:kinase activity"/>
    <property type="evidence" value="ECO:0007669"/>
    <property type="project" value="InterPro"/>
</dbReference>
<dbReference type="GO" id="GO:0009505">
    <property type="term" value="C:plant-type cell wall"/>
    <property type="evidence" value="ECO:0007669"/>
    <property type="project" value="TreeGrafter"/>
</dbReference>
<comment type="similarity">
    <text evidence="2 11">Belongs to the glycosyl hydrolase 27 family.</text>
</comment>
<evidence type="ECO:0000256" key="2">
    <source>
        <dbReference type="ARBA" id="ARBA00009743"/>
    </source>
</evidence>
<keyword evidence="10" id="KW-0479">Metal-binding</keyword>
<dbReference type="PRINTS" id="PR00740">
    <property type="entry name" value="GLHYDRLASE27"/>
</dbReference>
<dbReference type="CDD" id="cd09272">
    <property type="entry name" value="RNase_HI_RT_Ty1"/>
    <property type="match status" value="1"/>
</dbReference>
<dbReference type="Pfam" id="PF16499">
    <property type="entry name" value="Melibiase_2"/>
    <property type="match status" value="1"/>
</dbReference>
<dbReference type="PROSITE" id="PS50146">
    <property type="entry name" value="DAGK"/>
    <property type="match status" value="1"/>
</dbReference>
<dbReference type="SMART" id="SM00343">
    <property type="entry name" value="ZnF_C2HC"/>
    <property type="match status" value="1"/>
</dbReference>
<reference evidence="16" key="1">
    <citation type="submission" date="2019-09" db="EMBL/GenBank/DDBJ databases">
        <title>Draft genome information of white flower Hibiscus syriacus.</title>
        <authorList>
            <person name="Kim Y.-M."/>
        </authorList>
    </citation>
    <scope>NUCLEOTIDE SEQUENCE [LARGE SCALE GENOMIC DNA]</scope>
    <source>
        <strain evidence="16">YM2019G1</strain>
    </source>
</reference>
<evidence type="ECO:0000256" key="3">
    <source>
        <dbReference type="ARBA" id="ARBA00012755"/>
    </source>
</evidence>
<dbReference type="EMBL" id="VEPZ02001200">
    <property type="protein sequence ID" value="KAE8687745.1"/>
    <property type="molecule type" value="Genomic_DNA"/>
</dbReference>
<dbReference type="GO" id="GO:0005975">
    <property type="term" value="P:carbohydrate metabolic process"/>
    <property type="evidence" value="ECO:0007669"/>
    <property type="project" value="InterPro"/>
</dbReference>
<dbReference type="PANTHER" id="PTHR11452:SF33">
    <property type="entry name" value="ALPHA-GALACTOSIDASE 2"/>
    <property type="match status" value="1"/>
</dbReference>
<accession>A0A6A2Z9F3</accession>
<feature type="compositionally biased region" description="Basic residues" evidence="12">
    <location>
        <begin position="805"/>
        <end position="815"/>
    </location>
</feature>
<dbReference type="FunFam" id="3.20.20.70:FF:000093">
    <property type="entry name" value="Alpha-galactosidase"/>
    <property type="match status" value="1"/>
</dbReference>
<dbReference type="Pfam" id="PF00781">
    <property type="entry name" value="DAGK_cat"/>
    <property type="match status" value="1"/>
</dbReference>
<dbReference type="Proteomes" id="UP000436088">
    <property type="component" value="Unassembled WGS sequence"/>
</dbReference>
<dbReference type="InterPro" id="IPR001206">
    <property type="entry name" value="Diacylglycerol_kinase_cat_dom"/>
</dbReference>
<dbReference type="Pfam" id="PF00098">
    <property type="entry name" value="zf-CCHC"/>
    <property type="match status" value="1"/>
</dbReference>
<evidence type="ECO:0000256" key="12">
    <source>
        <dbReference type="SAM" id="MobiDB-lite"/>
    </source>
</evidence>
<sequence length="2514" mass="281481">MLCSLVDMPPSSSPARYFLVFLGMFGSMLMSSGLPAISATEIGAKVGIRRTLMDNGLGLTPQMGWNSWNHFHCDINETLIKETADAVVSTGLAAVGYTYINLDDCWGELNRDSLGNLVPKGSTFPSGMKALADYVHSKGLKLGIYSDAGQTMPGSLGHEEQDAKTFASWGVDYLKYDNCENTGASPKERYPKMSKALMESGRPIFFSLCEWGQEDPATWAPSIANSWRTTGDIEDNWDSMTGIADQNDQWASYAQPGAWNDPDMLEVGNGGMTTEEYRCHFSIWALAKAPLLIGCDVTSIDNVTFQLLSNTEVIDVNQDKLGVQGKKVKKDGDLEVWAGPLTNNRVAVVLWNRGSSSANITASWSDVGFKPSTAVDARDLWAHSWARADEDEISAQVDSHACKMYTLEPHKNSSAFNKNWSRQSSRRLSLCSQIATHTSSIVFRRNVQKHKAFSKRSEGPITHNQTDQSKREDHRVDIGGGDEKSDLLGYAVYSGRFILVKRKNVPNNNNNKSSDVEQDSSTDIGNKQAVAAKLTSKALVWGSRVLSLDDVISEMERSERSEHQLSLQRKSRCGVTNYVGWGCGGVAPAMSGAKFEVAKFDGQGNFGLWQTRVKDLLAQQGILKALRPIKPTSMDEEDWEELQQRAAGTIRLYLADEVMYHVMHLSSPDEIWRKLESQFMSKSLTTKLYLKQRLYGLKMQDDHDLAQHVNVFNQIVSDLARLDVKIEDEDRAMILLCSLPSSYEHMVTTLTYGKATINVEEITAALLAHNQLKQNAGESSQADSLYVKGNRDRGRKPEKAGSGKRNSRSKSRDKKTIHCYKCKEAGHMKRDCPKLKKQTDEKRDGSSKSVNVVEDDTSDCSEGDMLSISTTQLTDAWILDSGCSYHITPNREWFSTYRPVNSGSVYLGDDRCCNIVGIGDVRIKMHDGSVRTLSGVRHIPDLKKNLISLGTLHKNGFIPKADEDRETIRIVKGALTVMKDKMTAGNIYRLLGSTVAGGVHSVESCDDTTKLWHMRLAHLSERGMAELHKRNLLHGVKSCKLDFCKYCVLGKQTKVRFKTAKHTTQGILDYVHSDVWGPSTTSSLGGSRYYVTFIDDFSRKVWVYFLKQKSEVFEKFKLWKAEVENQTGRKIKCLRSDNGTEYTDSQFLQFCKEHGIQRHFTVRKTPQQNGVAERMNRSLNERARCLRLNAGLPKHFWAKAVNMACYLINRSPRASLAGKVAEEVWTGHDVSFDNLRIFGCPAYVHVHADERSKLDEKSKECIFLGYKKGVKGFKFWDPVAKKVVISRDVVFDEQSMLQQKQDTTVVDFEQFPVEKPETSQPTYGGSTMDDLQDYSLARDRVRRTNIKPPNRLGFEDLVSFALTVSSDDPVTFHDAVTSQENDKWMAAMVEEMESLNHNRTWELVPLPEGKKPIGCKWVYKKKPAVTEKEGEKFKARWHTSIRVVLALVASWDLHLEQMDVKTAFLHGDLEEQIYMRQPEGFTQPGNEHLVCRLKKSLYGLKQSPRQWYKRFDSYMIKIGYNRCEYDCCVYVKSLDDGSFIFLLLYVDDMLIVAKNMDDVIGLKTLLSQEFDMKDLGAAKKILGMEICRDRDSRKLRLSQRGYVEKMLERFAMSSAKPVSTPLANHFKLSSEQCPKTDKEAENMTKVPYSNVVGCLMYAMVCTRPDLAHTVSQVCKYMSKPGKQHWDAVKWIFRYLKGTVGHGIVFGSQRDNPLVVGYVDSDYACDLDNRRSTTGYVFTLGGGPICWKSTVQSVVALSTTEAEYMAAAEAAKEAYGLLVYRARTKHIDVRFHKIRELVASGEVLFQKKQGNPTHIEVSKGQDIRQGGDLLGMAHKYTSKEDRRWSGVSEANINCPYKESLVVGLQIMWVSYNVGVRHFTVYSYPLKKGACGFSGFIKPKRSRKDFRLLASSVEEAIQWVVSSKKQASPEFFLMNTPPELVFRCKNPPKILVILNPRSGRGRSTKVFHGVVEPIFKLAGFKLEVIKTTSAGHAKKLASTVDISTCPDGIICVGGDGIINEALNSLLSRENQKEGISIPIGIIPAGSDNSLVWTVLGVRDPVSAAISIVKGGLTAIDVFAVEWIQTGVIHFGMTVSYYGFVSDELSEKYQKRFGPLRYFVAGFLKLLCLPKYNYEVEYLPAAKEDREGKISTDREVVDMSDLYTDVLRGSHTDGIPRAASLSSIDSMITPSRVSMGEMDRYSSTHASTEPSEYVRGLDPKTKWLSSGRSNVTAEPEVIHPQLPLSTTPNWPRTRSKSRTDKGWSGLTAEPDPSRCAWGNAATNDREDISSTLSDPGPIWDTEPKWDTEAIWHKETAIELPGPQKDVESGIKKEVAPRFEDKWIVTKGPFLGILVCNHACKTVQSSQVVAPKAEHDDNTMDVILVHGSGRLRLIRFFLLLQMGKHLLLPKFKIVTKTVDATEPSNCSSFYYKWQVKSVKIKAGKHKHNGCGIDGEFFPLNGEVVSSLLPEQMQILSSRLAASEYPCAITYNEVADISAECEPVSTICPLSISTTFTSE</sequence>
<dbReference type="InterPro" id="IPR013780">
    <property type="entry name" value="Glyco_hydro_b"/>
</dbReference>
<dbReference type="InterPro" id="IPR001584">
    <property type="entry name" value="Integrase_cat-core"/>
</dbReference>
<dbReference type="InterPro" id="IPR013785">
    <property type="entry name" value="Aldolase_TIM"/>
</dbReference>
<evidence type="ECO:0000313" key="17">
    <source>
        <dbReference type="Proteomes" id="UP000436088"/>
    </source>
</evidence>
<dbReference type="EC" id="3.2.1.22" evidence="3 11"/>
<evidence type="ECO:0000256" key="5">
    <source>
        <dbReference type="ARBA" id="ARBA00022750"/>
    </source>
</evidence>
<dbReference type="PROSITE" id="PS00512">
    <property type="entry name" value="ALPHA_GALACTOSIDASE"/>
    <property type="match status" value="1"/>
</dbReference>
<feature type="compositionally biased region" description="Basic and acidic residues" evidence="12">
    <location>
        <begin position="833"/>
        <end position="846"/>
    </location>
</feature>
<dbReference type="PROSITE" id="PS50994">
    <property type="entry name" value="INTEGRASE"/>
    <property type="match status" value="1"/>
</dbReference>
<dbReference type="PROSITE" id="PS50158">
    <property type="entry name" value="ZF_CCHC"/>
    <property type="match status" value="1"/>
</dbReference>
<dbReference type="GO" id="GO:0004557">
    <property type="term" value="F:alpha-galactosidase activity"/>
    <property type="evidence" value="ECO:0007669"/>
    <property type="project" value="UniProtKB-EC"/>
</dbReference>
<dbReference type="InterPro" id="IPR041233">
    <property type="entry name" value="Melibiase_C"/>
</dbReference>
<comment type="caution">
    <text evidence="16">The sequence shown here is derived from an EMBL/GenBank/DDBJ whole genome shotgun (WGS) entry which is preliminary data.</text>
</comment>
<evidence type="ECO:0000256" key="9">
    <source>
        <dbReference type="ARBA" id="ARBA00056259"/>
    </source>
</evidence>
<evidence type="ECO:0000256" key="1">
    <source>
        <dbReference type="ARBA" id="ARBA00001255"/>
    </source>
</evidence>
<organism evidence="16 17">
    <name type="scientific">Hibiscus syriacus</name>
    <name type="common">Rose of Sharon</name>
    <dbReference type="NCBI Taxonomy" id="106335"/>
    <lineage>
        <taxon>Eukaryota</taxon>
        <taxon>Viridiplantae</taxon>
        <taxon>Streptophyta</taxon>
        <taxon>Embryophyta</taxon>
        <taxon>Tracheophyta</taxon>
        <taxon>Spermatophyta</taxon>
        <taxon>Magnoliopsida</taxon>
        <taxon>eudicotyledons</taxon>
        <taxon>Gunneridae</taxon>
        <taxon>Pentapetalae</taxon>
        <taxon>rosids</taxon>
        <taxon>malvids</taxon>
        <taxon>Malvales</taxon>
        <taxon>Malvaceae</taxon>
        <taxon>Malvoideae</taxon>
        <taxon>Hibiscus</taxon>
    </lineage>
</organism>
<dbReference type="SMART" id="SM00046">
    <property type="entry name" value="DAGKc"/>
    <property type="match status" value="1"/>
</dbReference>
<dbReference type="InterPro" id="IPR036875">
    <property type="entry name" value="Znf_CCHC_sf"/>
</dbReference>
<dbReference type="PANTHER" id="PTHR11452">
    <property type="entry name" value="ALPHA-GALACTOSIDASE/ALPHA-N-ACETYLGALACTOSAMINIDASE"/>
    <property type="match status" value="1"/>
</dbReference>
<dbReference type="Gene3D" id="3.30.420.10">
    <property type="entry name" value="Ribonuclease H-like superfamily/Ribonuclease H"/>
    <property type="match status" value="1"/>
</dbReference>
<name>A0A6A2Z9F3_HIBSY</name>
<dbReference type="InterPro" id="IPR013103">
    <property type="entry name" value="RVT_2"/>
</dbReference>
<dbReference type="Pfam" id="PF14223">
    <property type="entry name" value="Retrotran_gag_2"/>
    <property type="match status" value="1"/>
</dbReference>
<dbReference type="InterPro" id="IPR002241">
    <property type="entry name" value="Glyco_hydro_27"/>
</dbReference>
<dbReference type="InterPro" id="IPR001878">
    <property type="entry name" value="Znf_CCHC"/>
</dbReference>
<evidence type="ECO:0000256" key="11">
    <source>
        <dbReference type="RuleBase" id="RU361168"/>
    </source>
</evidence>
<evidence type="ECO:0000259" key="14">
    <source>
        <dbReference type="PROSITE" id="PS50158"/>
    </source>
</evidence>
<dbReference type="Pfam" id="PF17801">
    <property type="entry name" value="Melibiase_C"/>
    <property type="match status" value="1"/>
</dbReference>
<keyword evidence="17" id="KW-1185">Reference proteome</keyword>
<dbReference type="InterPro" id="IPR057670">
    <property type="entry name" value="SH3_retrovirus"/>
</dbReference>
<dbReference type="InterPro" id="IPR016064">
    <property type="entry name" value="NAD/diacylglycerol_kinase_sf"/>
</dbReference>
<dbReference type="GO" id="GO:0008270">
    <property type="term" value="F:zinc ion binding"/>
    <property type="evidence" value="ECO:0007669"/>
    <property type="project" value="UniProtKB-KW"/>
</dbReference>
<dbReference type="SUPFAM" id="SSF51445">
    <property type="entry name" value="(Trans)glycosidases"/>
    <property type="match status" value="1"/>
</dbReference>
<comment type="catalytic activity">
    <reaction evidence="1 11">
        <text>Hydrolysis of terminal, non-reducing alpha-D-galactose residues in alpha-D-galactosides, including galactose oligosaccharides, galactomannans and galactolipids.</text>
        <dbReference type="EC" id="3.2.1.22"/>
    </reaction>
</comment>
<dbReference type="Gene3D" id="4.10.60.10">
    <property type="entry name" value="Zinc finger, CCHC-type"/>
    <property type="match status" value="1"/>
</dbReference>
<dbReference type="SUPFAM" id="SSF56672">
    <property type="entry name" value="DNA/RNA polymerases"/>
    <property type="match status" value="1"/>
</dbReference>
<dbReference type="Pfam" id="PF25597">
    <property type="entry name" value="SH3_retrovirus"/>
    <property type="match status" value="1"/>
</dbReference>
<feature type="compositionally biased region" description="Basic and acidic residues" evidence="12">
    <location>
        <begin position="468"/>
        <end position="480"/>
    </location>
</feature>
<dbReference type="Pfam" id="PF13976">
    <property type="entry name" value="gag_pre-integrs"/>
    <property type="match status" value="1"/>
</dbReference>
<evidence type="ECO:0000256" key="10">
    <source>
        <dbReference type="PROSITE-ProRule" id="PRU00047"/>
    </source>
</evidence>
<feature type="compositionally biased region" description="Polar residues" evidence="12">
    <location>
        <begin position="2240"/>
        <end position="2249"/>
    </location>
</feature>
<dbReference type="Gene3D" id="3.40.50.10330">
    <property type="entry name" value="Probable inorganic polyphosphate/atp-NAD kinase, domain 1"/>
    <property type="match status" value="1"/>
</dbReference>
<dbReference type="SUPFAM" id="SSF51011">
    <property type="entry name" value="Glycosyl hydrolase domain"/>
    <property type="match status" value="1"/>
</dbReference>
<evidence type="ECO:0000313" key="16">
    <source>
        <dbReference type="EMBL" id="KAE8687745.1"/>
    </source>
</evidence>
<dbReference type="FunFam" id="2.60.40.1180:FF:000008">
    <property type="entry name" value="Alpha-galactosidase"/>
    <property type="match status" value="1"/>
</dbReference>
<dbReference type="Pfam" id="PF00665">
    <property type="entry name" value="rve"/>
    <property type="match status" value="1"/>
</dbReference>
<keyword evidence="5" id="KW-0645">Protease</keyword>
<dbReference type="SUPFAM" id="SSF53098">
    <property type="entry name" value="Ribonuclease H-like"/>
    <property type="match status" value="1"/>
</dbReference>
<evidence type="ECO:0000256" key="6">
    <source>
        <dbReference type="ARBA" id="ARBA00022801"/>
    </source>
</evidence>
<proteinExistence type="inferred from homology"/>
<dbReference type="InterPro" id="IPR000111">
    <property type="entry name" value="Glyco_hydro_27/36_CS"/>
</dbReference>
<comment type="function">
    <text evidence="9">May regulate leaf (and possibly other organ) development by functioning in cell wall loosening and cell wall expansion.</text>
</comment>
<dbReference type="SUPFAM" id="SSF57756">
    <property type="entry name" value="Retrovirus zinc finger-like domains"/>
    <property type="match status" value="1"/>
</dbReference>
<dbReference type="GO" id="GO:0015074">
    <property type="term" value="P:DNA integration"/>
    <property type="evidence" value="ECO:0007669"/>
    <property type="project" value="InterPro"/>
</dbReference>
<feature type="region of interest" description="Disordered" evidence="12">
    <location>
        <begin position="833"/>
        <end position="856"/>
    </location>
</feature>
<feature type="domain" description="CCHC-type" evidence="14">
    <location>
        <begin position="819"/>
        <end position="834"/>
    </location>
</feature>
<feature type="region of interest" description="Disordered" evidence="12">
    <location>
        <begin position="452"/>
        <end position="480"/>
    </location>
</feature>
<keyword evidence="5" id="KW-0064">Aspartyl protease</keyword>
<feature type="region of interest" description="Disordered" evidence="12">
    <location>
        <begin position="504"/>
        <end position="523"/>
    </location>
</feature>
<evidence type="ECO:0000259" key="15">
    <source>
        <dbReference type="PROSITE" id="PS50994"/>
    </source>
</evidence>
<evidence type="ECO:0000256" key="7">
    <source>
        <dbReference type="ARBA" id="ARBA00023157"/>
    </source>
</evidence>
<feature type="domain" description="Integrase catalytic" evidence="15">
    <location>
        <begin position="1057"/>
        <end position="1229"/>
    </location>
</feature>
<dbReference type="SUPFAM" id="SSF111331">
    <property type="entry name" value="NAD kinase/diacylglycerol kinase-like"/>
    <property type="match status" value="1"/>
</dbReference>
<keyword evidence="7 11" id="KW-1015">Disulfide bond</keyword>
<evidence type="ECO:0000256" key="4">
    <source>
        <dbReference type="ARBA" id="ARBA00022729"/>
    </source>
</evidence>
<keyword evidence="8 11" id="KW-0326">Glycosidase</keyword>
<feature type="domain" description="DAGKc" evidence="13">
    <location>
        <begin position="1943"/>
        <end position="2082"/>
    </location>
</feature>
<keyword evidence="10" id="KW-0862">Zinc</keyword>
<evidence type="ECO:0000256" key="8">
    <source>
        <dbReference type="ARBA" id="ARBA00023295"/>
    </source>
</evidence>
<dbReference type="Gene3D" id="2.60.40.1180">
    <property type="entry name" value="Golgi alpha-mannosidase II"/>
    <property type="match status" value="1"/>
</dbReference>
<keyword evidence="4" id="KW-0732">Signal</keyword>
<feature type="region of interest" description="Disordered" evidence="12">
    <location>
        <begin position="2238"/>
        <end position="2272"/>
    </location>
</feature>
<dbReference type="Gene3D" id="3.20.20.70">
    <property type="entry name" value="Aldolase class I"/>
    <property type="match status" value="1"/>
</dbReference>
<dbReference type="GO" id="GO:0004190">
    <property type="term" value="F:aspartic-type endopeptidase activity"/>
    <property type="evidence" value="ECO:0007669"/>
    <property type="project" value="UniProtKB-KW"/>
</dbReference>
<keyword evidence="6 11" id="KW-0378">Hydrolase</keyword>
<gene>
    <name evidence="16" type="ORF">F3Y22_tig00111008pilonHSYRG00108</name>
</gene>
<dbReference type="CDD" id="cd14792">
    <property type="entry name" value="GH27"/>
    <property type="match status" value="1"/>
</dbReference>
<feature type="region of interest" description="Disordered" evidence="12">
    <location>
        <begin position="778"/>
        <end position="815"/>
    </location>
</feature>
<dbReference type="InterPro" id="IPR012337">
    <property type="entry name" value="RNaseH-like_sf"/>
</dbReference>
<feature type="compositionally biased region" description="Basic and acidic residues" evidence="12">
    <location>
        <begin position="789"/>
        <end position="801"/>
    </location>
</feature>
<dbReference type="InterPro" id="IPR017853">
    <property type="entry name" value="GH"/>
</dbReference>
<dbReference type="Pfam" id="PF22936">
    <property type="entry name" value="Pol_BBD"/>
    <property type="match status" value="1"/>
</dbReference>
<evidence type="ECO:0000259" key="13">
    <source>
        <dbReference type="PROSITE" id="PS50146"/>
    </source>
</evidence>
<protein>
    <recommendedName>
        <fullName evidence="3 11">Alpha-galactosidase</fullName>
        <ecNumber evidence="3 11">3.2.1.22</ecNumber>
    </recommendedName>
    <alternativeName>
        <fullName evidence="11">Melibiase</fullName>
    </alternativeName>
</protein>
<keyword evidence="10" id="KW-0863">Zinc-finger</keyword>
<dbReference type="InterPro" id="IPR017438">
    <property type="entry name" value="ATP-NAD_kinase_N"/>
</dbReference>
<dbReference type="GO" id="GO:0003676">
    <property type="term" value="F:nucleic acid binding"/>
    <property type="evidence" value="ECO:0007669"/>
    <property type="project" value="InterPro"/>
</dbReference>
<dbReference type="Pfam" id="PF07727">
    <property type="entry name" value="RVT_2"/>
    <property type="match status" value="1"/>
</dbReference>